<dbReference type="InterPro" id="IPR008407">
    <property type="entry name" value="Brnchd-chn_aa_trnsp_AzlD"/>
</dbReference>
<keyword evidence="3" id="KW-1185">Reference proteome</keyword>
<feature type="transmembrane region" description="Helical" evidence="1">
    <location>
        <begin position="84"/>
        <end position="102"/>
    </location>
</feature>
<evidence type="ECO:0000313" key="2">
    <source>
        <dbReference type="EMBL" id="UTJ05720.1"/>
    </source>
</evidence>
<proteinExistence type="predicted"/>
<keyword evidence="1" id="KW-0472">Membrane</keyword>
<evidence type="ECO:0000313" key="3">
    <source>
        <dbReference type="Proteomes" id="UP001060012"/>
    </source>
</evidence>
<reference evidence="2" key="1">
    <citation type="submission" date="2022-07" db="EMBL/GenBank/DDBJ databases">
        <title>Arcobacter roscoffensis sp. nov., a marine bacterium isolated from coastal seawater collected from Roscoff, France.</title>
        <authorList>
            <person name="Pascual J."/>
            <person name="Lepeaux C."/>
            <person name="Methner A."/>
            <person name="Overmann J."/>
        </authorList>
    </citation>
    <scope>NUCLEOTIDE SEQUENCE</scope>
    <source>
        <strain evidence="2">ARW1-2F2</strain>
    </source>
</reference>
<keyword evidence="1" id="KW-1133">Transmembrane helix</keyword>
<accession>A0ABY5E4L9</accession>
<organism evidence="2 3">
    <name type="scientific">Arcobacter roscoffensis</name>
    <dbReference type="NCBI Taxonomy" id="2961520"/>
    <lineage>
        <taxon>Bacteria</taxon>
        <taxon>Pseudomonadati</taxon>
        <taxon>Campylobacterota</taxon>
        <taxon>Epsilonproteobacteria</taxon>
        <taxon>Campylobacterales</taxon>
        <taxon>Arcobacteraceae</taxon>
        <taxon>Arcobacter</taxon>
    </lineage>
</organism>
<feature type="transmembrane region" description="Helical" evidence="1">
    <location>
        <begin position="7"/>
        <end position="31"/>
    </location>
</feature>
<sequence>MSSIDLNALIIIFFVALGTYSLRVSGLLLSSKFVKEEGDLKLFLDYLPSTLLLALVVPSILKEGMIGLVAAFLIFLCMYKTKSILLSLLIGVVTIALYRNFFL</sequence>
<dbReference type="Pfam" id="PF05437">
    <property type="entry name" value="AzlD"/>
    <property type="match status" value="1"/>
</dbReference>
<gene>
    <name evidence="2" type="ORF">NJU99_10655</name>
</gene>
<name>A0ABY5E4L9_9BACT</name>
<protein>
    <submittedName>
        <fullName evidence="2">AzlD domain-containing protein</fullName>
    </submittedName>
</protein>
<dbReference type="EMBL" id="CP100595">
    <property type="protein sequence ID" value="UTJ05720.1"/>
    <property type="molecule type" value="Genomic_DNA"/>
</dbReference>
<evidence type="ECO:0000256" key="1">
    <source>
        <dbReference type="SAM" id="Phobius"/>
    </source>
</evidence>
<feature type="transmembrane region" description="Helical" evidence="1">
    <location>
        <begin position="51"/>
        <end position="77"/>
    </location>
</feature>
<dbReference type="RefSeq" id="WP_254575901.1">
    <property type="nucleotide sequence ID" value="NZ_CP100595.1"/>
</dbReference>
<keyword evidence="1" id="KW-0812">Transmembrane</keyword>
<dbReference type="Proteomes" id="UP001060012">
    <property type="component" value="Chromosome"/>
</dbReference>